<dbReference type="InterPro" id="IPR029063">
    <property type="entry name" value="SAM-dependent_MTases_sf"/>
</dbReference>
<evidence type="ECO:0000259" key="7">
    <source>
        <dbReference type="Pfam" id="PF01555"/>
    </source>
</evidence>
<evidence type="ECO:0000313" key="8">
    <source>
        <dbReference type="EMBL" id="MBM7059355.1"/>
    </source>
</evidence>
<evidence type="ECO:0000256" key="5">
    <source>
        <dbReference type="ARBA" id="ARBA00022691"/>
    </source>
</evidence>
<dbReference type="Gene3D" id="3.40.50.150">
    <property type="entry name" value="Vaccinia Virus protein VP39"/>
    <property type="match status" value="1"/>
</dbReference>
<dbReference type="InterPro" id="IPR002941">
    <property type="entry name" value="DNA_methylase_N4/N6"/>
</dbReference>
<evidence type="ECO:0000256" key="2">
    <source>
        <dbReference type="ARBA" id="ARBA00011900"/>
    </source>
</evidence>
<evidence type="ECO:0000256" key="1">
    <source>
        <dbReference type="ARBA" id="ARBA00006594"/>
    </source>
</evidence>
<dbReference type="Pfam" id="PF01555">
    <property type="entry name" value="N6_N4_Mtase"/>
    <property type="match status" value="1"/>
</dbReference>
<dbReference type="InterPro" id="IPR002295">
    <property type="entry name" value="N4/N6-MTase_EcoPI_Mod-like"/>
</dbReference>
<proteinExistence type="inferred from homology"/>
<dbReference type="EC" id="2.1.1.72" evidence="2"/>
<dbReference type="Proteomes" id="UP000717995">
    <property type="component" value="Unassembled WGS sequence"/>
</dbReference>
<dbReference type="PROSITE" id="PS00092">
    <property type="entry name" value="N6_MTASE"/>
    <property type="match status" value="1"/>
</dbReference>
<keyword evidence="5" id="KW-0949">S-adenosyl-L-methionine</keyword>
<accession>A0ABS2I998</accession>
<comment type="catalytic activity">
    <reaction evidence="6">
        <text>a 2'-deoxyadenosine in DNA + S-adenosyl-L-methionine = an N(6)-methyl-2'-deoxyadenosine in DNA + S-adenosyl-L-homocysteine + H(+)</text>
        <dbReference type="Rhea" id="RHEA:15197"/>
        <dbReference type="Rhea" id="RHEA-COMP:12418"/>
        <dbReference type="Rhea" id="RHEA-COMP:12419"/>
        <dbReference type="ChEBI" id="CHEBI:15378"/>
        <dbReference type="ChEBI" id="CHEBI:57856"/>
        <dbReference type="ChEBI" id="CHEBI:59789"/>
        <dbReference type="ChEBI" id="CHEBI:90615"/>
        <dbReference type="ChEBI" id="CHEBI:90616"/>
        <dbReference type="EC" id="2.1.1.72"/>
    </reaction>
</comment>
<comment type="caution">
    <text evidence="8">The sequence shown here is derived from an EMBL/GenBank/DDBJ whole genome shotgun (WGS) entry which is preliminary data.</text>
</comment>
<name>A0ABS2I998_9GAMM</name>
<gene>
    <name evidence="8" type="ORF">JQX08_01415</name>
</gene>
<dbReference type="PANTHER" id="PTHR13370">
    <property type="entry name" value="RNA METHYLASE-RELATED"/>
    <property type="match status" value="1"/>
</dbReference>
<comment type="similarity">
    <text evidence="1">Belongs to the N(4)/N(6)-methyltransferase family.</text>
</comment>
<dbReference type="SUPFAM" id="SSF53335">
    <property type="entry name" value="S-adenosyl-L-methionine-dependent methyltransferases"/>
    <property type="match status" value="1"/>
</dbReference>
<dbReference type="PRINTS" id="PR00506">
    <property type="entry name" value="D21N6MTFRASE"/>
</dbReference>
<feature type="domain" description="DNA methylase N-4/N-6" evidence="7">
    <location>
        <begin position="94"/>
        <end position="372"/>
    </location>
</feature>
<evidence type="ECO:0000313" key="9">
    <source>
        <dbReference type="Proteomes" id="UP000717995"/>
    </source>
</evidence>
<dbReference type="PANTHER" id="PTHR13370:SF3">
    <property type="entry name" value="TRNA (GUANINE(10)-N2)-METHYLTRANSFERASE HOMOLOG"/>
    <property type="match status" value="1"/>
</dbReference>
<reference evidence="8 9" key="1">
    <citation type="submission" date="2021-02" db="EMBL/GenBank/DDBJ databases">
        <authorList>
            <person name="Lee D.-H."/>
        </authorList>
    </citation>
    <scope>NUCLEOTIDE SEQUENCE [LARGE SCALE GENOMIC DNA]</scope>
    <source>
        <strain evidence="8 9">UL073</strain>
    </source>
</reference>
<sequence length="453" mass="50904">MAVGLNKKEIGGPDARRAEACELTPALPPTGARVTISYPGKMDEEDILQPRDVQFVKMTDGGELENTAIQEDSFIWSDNWLALNRLVQDGVKAKLIYLDPPYATGLGFSSRNSEHAYSDTLTEAAYLEFMRRRFVLLRELLDEDGSIYVHIGHQMVGELKFILDEVFGRDNFLSLISRRKCSSKNFTKNQYANINDYILFYSKGKNYIWNKPAKKPDPEWIAKEYSKVDSKGQYKLVPVHAPGVRHGATGGEWRGMMPPTGKHWQYVPEKLDALDANGEIHWSKNGNPRRKVYLTETKSIGYTDYWEEFRDAHHQAILVTGYPTEKNFDMMKMIVEASSNPGDLVIDPFCGSGSTVHAASSLGRKWIGIDESFASAKTVIERLKRGRAPMGDFVKKEPSAQDELPLFGETTAVRHEETSGEFNIYIDAMTAASAKVEVLELYNAISAPEANPQ</sequence>
<keyword evidence="4" id="KW-0808">Transferase</keyword>
<keyword evidence="3" id="KW-0489">Methyltransferase</keyword>
<evidence type="ECO:0000256" key="6">
    <source>
        <dbReference type="ARBA" id="ARBA00047942"/>
    </source>
</evidence>
<protein>
    <recommendedName>
        <fullName evidence="2">site-specific DNA-methyltransferase (adenine-specific)</fullName>
        <ecNumber evidence="2">2.1.1.72</ecNumber>
    </recommendedName>
</protein>
<dbReference type="RefSeq" id="WP_204914185.1">
    <property type="nucleotide sequence ID" value="NZ_JAFEUP010000001.1"/>
</dbReference>
<dbReference type="EMBL" id="JAFEUP010000001">
    <property type="protein sequence ID" value="MBM7059355.1"/>
    <property type="molecule type" value="Genomic_DNA"/>
</dbReference>
<keyword evidence="9" id="KW-1185">Reference proteome</keyword>
<evidence type="ECO:0000256" key="4">
    <source>
        <dbReference type="ARBA" id="ARBA00022679"/>
    </source>
</evidence>
<evidence type="ECO:0000256" key="3">
    <source>
        <dbReference type="ARBA" id="ARBA00022603"/>
    </source>
</evidence>
<dbReference type="InterPro" id="IPR002052">
    <property type="entry name" value="DNA_methylase_N6_adenine_CS"/>
</dbReference>
<organism evidence="8 9">
    <name type="scientific">Zestomonas insulae</name>
    <dbReference type="NCBI Taxonomy" id="2809017"/>
    <lineage>
        <taxon>Bacteria</taxon>
        <taxon>Pseudomonadati</taxon>
        <taxon>Pseudomonadota</taxon>
        <taxon>Gammaproteobacteria</taxon>
        <taxon>Pseudomonadales</taxon>
        <taxon>Pseudomonadaceae</taxon>
        <taxon>Zestomonas</taxon>
    </lineage>
</organism>